<sequence length="338" mass="38492">MSERKKKMSISVIIDAFNDTSKKCHEDQYTIPNNCNKCNSLFVISDEGFRTCIICGIIDKNTLDQCAEWRFFGSDDCGSSDPSRCGMPINPLLQSSSLSCRVLPGRGSSYEMLKIRRYTEYQSMPYTERSRHNDFQRIVTKGNESGIPKLIIDDAMYYYHKISEVRTFRGLNRDGIIAASLYVAARVNHYPRTSHEIAHIFNLDTSSATKGCKRAVMILNEIENDLHTSDKTTIKQTTPMSFIERFCSKLLIPQDIIKICVFATLMINKNNLIPENTPQSIAAGIIYFVSSMCNMTITRKDVSVVTDISEVTINKCYKKLLTIESDIIPRMVLEKYKK</sequence>
<dbReference type="EMBL" id="MN739232">
    <property type="protein sequence ID" value="QHS94747.1"/>
    <property type="molecule type" value="Genomic_DNA"/>
</dbReference>
<dbReference type="Pfam" id="PF00382">
    <property type="entry name" value="TFIIB"/>
    <property type="match status" value="2"/>
</dbReference>
<evidence type="ECO:0000256" key="2">
    <source>
        <dbReference type="ARBA" id="ARBA00023163"/>
    </source>
</evidence>
<dbReference type="InterPro" id="IPR036915">
    <property type="entry name" value="Cyclin-like_sf"/>
</dbReference>
<accession>A0A6C0BQT0</accession>
<dbReference type="SMART" id="SM00385">
    <property type="entry name" value="CYCLIN"/>
    <property type="match status" value="2"/>
</dbReference>
<organism evidence="4">
    <name type="scientific">viral metagenome</name>
    <dbReference type="NCBI Taxonomy" id="1070528"/>
    <lineage>
        <taxon>unclassified sequences</taxon>
        <taxon>metagenomes</taxon>
        <taxon>organismal metagenomes</taxon>
    </lineage>
</organism>
<feature type="domain" description="Cyclin-like" evidence="3">
    <location>
        <begin position="241"/>
        <end position="322"/>
    </location>
</feature>
<protein>
    <recommendedName>
        <fullName evidence="3">Cyclin-like domain-containing protein</fullName>
    </recommendedName>
</protein>
<feature type="domain" description="Cyclin-like" evidence="3">
    <location>
        <begin position="136"/>
        <end position="228"/>
    </location>
</feature>
<dbReference type="InterPro" id="IPR000812">
    <property type="entry name" value="TFIIB"/>
</dbReference>
<name>A0A6C0BQT0_9ZZZZ</name>
<dbReference type="GO" id="GO:0097550">
    <property type="term" value="C:transcription preinitiation complex"/>
    <property type="evidence" value="ECO:0007669"/>
    <property type="project" value="TreeGrafter"/>
</dbReference>
<dbReference type="InterPro" id="IPR013150">
    <property type="entry name" value="TFIIB_cyclin"/>
</dbReference>
<dbReference type="GO" id="GO:0070897">
    <property type="term" value="P:transcription preinitiation complex assembly"/>
    <property type="evidence" value="ECO:0007669"/>
    <property type="project" value="InterPro"/>
</dbReference>
<evidence type="ECO:0000313" key="4">
    <source>
        <dbReference type="EMBL" id="QHS94747.1"/>
    </source>
</evidence>
<dbReference type="SUPFAM" id="SSF47954">
    <property type="entry name" value="Cyclin-like"/>
    <property type="match status" value="2"/>
</dbReference>
<dbReference type="InterPro" id="IPR013763">
    <property type="entry name" value="Cyclin-like_dom"/>
</dbReference>
<dbReference type="PANTHER" id="PTHR11618:SF13">
    <property type="entry name" value="TRANSCRIPTION INITIATION FACTOR IIB"/>
    <property type="match status" value="1"/>
</dbReference>
<dbReference type="AlphaFoldDB" id="A0A6C0BQT0"/>
<dbReference type="Gene3D" id="1.10.472.10">
    <property type="entry name" value="Cyclin-like"/>
    <property type="match status" value="1"/>
</dbReference>
<dbReference type="PRINTS" id="PR00685">
    <property type="entry name" value="TIFACTORIIB"/>
</dbReference>
<dbReference type="Gene3D" id="1.10.472.170">
    <property type="match status" value="1"/>
</dbReference>
<proteinExistence type="predicted"/>
<keyword evidence="1" id="KW-0805">Transcription regulation</keyword>
<dbReference type="PANTHER" id="PTHR11618">
    <property type="entry name" value="TRANSCRIPTION INITIATION FACTOR IIB-RELATED"/>
    <property type="match status" value="1"/>
</dbReference>
<keyword evidence="2" id="KW-0804">Transcription</keyword>
<dbReference type="GO" id="GO:0006367">
    <property type="term" value="P:transcription initiation at RNA polymerase II promoter"/>
    <property type="evidence" value="ECO:0007669"/>
    <property type="project" value="TreeGrafter"/>
</dbReference>
<dbReference type="GO" id="GO:0005634">
    <property type="term" value="C:nucleus"/>
    <property type="evidence" value="ECO:0007669"/>
    <property type="project" value="TreeGrafter"/>
</dbReference>
<evidence type="ECO:0000256" key="1">
    <source>
        <dbReference type="ARBA" id="ARBA00023015"/>
    </source>
</evidence>
<reference evidence="4" key="1">
    <citation type="journal article" date="2020" name="Nature">
        <title>Giant virus diversity and host interactions through global metagenomics.</title>
        <authorList>
            <person name="Schulz F."/>
            <person name="Roux S."/>
            <person name="Paez-Espino D."/>
            <person name="Jungbluth S."/>
            <person name="Walsh D.A."/>
            <person name="Denef V.J."/>
            <person name="McMahon K.D."/>
            <person name="Konstantinidis K.T."/>
            <person name="Eloe-Fadrosh E.A."/>
            <person name="Kyrpides N.C."/>
            <person name="Woyke T."/>
        </authorList>
    </citation>
    <scope>NUCLEOTIDE SEQUENCE</scope>
    <source>
        <strain evidence="4">GVMAG-M-3300018416-45</strain>
    </source>
</reference>
<evidence type="ECO:0000259" key="3">
    <source>
        <dbReference type="SMART" id="SM00385"/>
    </source>
</evidence>
<dbReference type="GO" id="GO:0016251">
    <property type="term" value="F:RNA polymerase II general transcription initiation factor activity"/>
    <property type="evidence" value="ECO:0007669"/>
    <property type="project" value="TreeGrafter"/>
</dbReference>
<dbReference type="CDD" id="cd00043">
    <property type="entry name" value="CYCLIN_SF"/>
    <property type="match status" value="1"/>
</dbReference>
<dbReference type="GO" id="GO:0017025">
    <property type="term" value="F:TBP-class protein binding"/>
    <property type="evidence" value="ECO:0007669"/>
    <property type="project" value="InterPro"/>
</dbReference>